<dbReference type="EMBL" id="MAYG01000012">
    <property type="protein sequence ID" value="OCA71369.1"/>
    <property type="molecule type" value="Genomic_DNA"/>
</dbReference>
<evidence type="ECO:0000313" key="3">
    <source>
        <dbReference type="Proteomes" id="UP000093432"/>
    </source>
</evidence>
<dbReference type="SUPFAM" id="SSF46689">
    <property type="entry name" value="Homeodomain-like"/>
    <property type="match status" value="1"/>
</dbReference>
<sequence length="638" mass="74272">MKQEIFYLNVGQQVVYNDIPCTIIRNIDIKRISIEEVESGIIHTVNIGDVYPADSKQESNNRDLLDFTDKEWEKAQERFQIIRPVLENRGDQYIVKQAADLAKVTSNTIYRWIRWYDKTGSIGSLLGEKKNGGRGKSRLSPEQEEIIQKCIDEIYLTSFRKSINYLIRAIAFECNKLDIQMPHSTTIRRRINEISEEEKVKQRYGKKISDNKFRPIRGNFPHAHYPLSVVQIDHTPVDIILVDEVFRQPFNRPYLTVAIDVYSRMILGINISFDPPGAMGTGLCISNAILPKETYLQKLGVDGSWGCWGVMETIHVDNAKEFRGIMLKKACENYGINLEFRPVATPHYGGHIERFLGSFSKAVHDLPGTTFSNTKERSTYKSEKHASFTLAEFEKWIVTYIVNVYHKTIHSGIGMTPEEKYIEGIFGNNETKGMGLPPRFHDERKIRLDFMPYLERTIQATGVVIDHIHYYDEVLRKYIATPNSNKNLKKYSFRRNPKDISVIYFFDPDLNEYFEIPYRDTRYPPMSVWEYRAAVKKWKEDNTGAINEAHIFESYKKLEEIELKAIKATKRLSKNSRRMITKEFNGKENFLENITKVNNDLELSEVNKTQTSDTREINFENEFTLKPFENLDDEAFDN</sequence>
<proteinExistence type="predicted"/>
<dbReference type="InterPro" id="IPR036397">
    <property type="entry name" value="RNaseH_sf"/>
</dbReference>
<dbReference type="InterPro" id="IPR012337">
    <property type="entry name" value="RNaseH-like_sf"/>
</dbReference>
<feature type="domain" description="Integrase catalytic" evidence="1">
    <location>
        <begin position="222"/>
        <end position="425"/>
    </location>
</feature>
<dbReference type="Gene3D" id="3.30.420.10">
    <property type="entry name" value="Ribonuclease H-like superfamily/Ribonuclease H"/>
    <property type="match status" value="1"/>
</dbReference>
<reference evidence="3" key="1">
    <citation type="submission" date="2016-07" db="EMBL/GenBank/DDBJ databases">
        <authorList>
            <person name="Florea S."/>
            <person name="Webb J.S."/>
            <person name="Jaromczyk J."/>
            <person name="Schardl C.L."/>
        </authorList>
    </citation>
    <scope>NUCLEOTIDE SEQUENCE [LARGE SCALE GENOMIC DNA]</scope>
    <source>
        <strain evidence="3">CC-VM-7</strain>
    </source>
</reference>
<dbReference type="Pfam" id="PF09299">
    <property type="entry name" value="Mu-transpos_C"/>
    <property type="match status" value="1"/>
</dbReference>
<dbReference type="InterPro" id="IPR009057">
    <property type="entry name" value="Homeodomain-like_sf"/>
</dbReference>
<dbReference type="PROSITE" id="PS50994">
    <property type="entry name" value="INTEGRASE"/>
    <property type="match status" value="1"/>
</dbReference>
<name>A0A1B8ZIF3_9FLAO</name>
<dbReference type="InterPro" id="IPR015378">
    <property type="entry name" value="Transposase-like_Mu_C"/>
</dbReference>
<dbReference type="GO" id="GO:0015074">
    <property type="term" value="P:DNA integration"/>
    <property type="evidence" value="ECO:0007669"/>
    <property type="project" value="InterPro"/>
</dbReference>
<dbReference type="Proteomes" id="UP000093432">
    <property type="component" value="Unassembled WGS sequence"/>
</dbReference>
<dbReference type="InterPro" id="IPR001584">
    <property type="entry name" value="Integrase_cat-core"/>
</dbReference>
<dbReference type="GO" id="GO:0003676">
    <property type="term" value="F:nucleic acid binding"/>
    <property type="evidence" value="ECO:0007669"/>
    <property type="project" value="InterPro"/>
</dbReference>
<dbReference type="RefSeq" id="WP_065400022.1">
    <property type="nucleotide sequence ID" value="NZ_MAYG01000012.1"/>
</dbReference>
<comment type="caution">
    <text evidence="2">The sequence shown here is derived from an EMBL/GenBank/DDBJ whole genome shotgun (WGS) entry which is preliminary data.</text>
</comment>
<evidence type="ECO:0000259" key="1">
    <source>
        <dbReference type="PROSITE" id="PS50994"/>
    </source>
</evidence>
<dbReference type="AlphaFoldDB" id="A0A1B8ZIF3"/>
<organism evidence="2 3">
    <name type="scientific">Chryseobacterium arthrosphaerae</name>
    <dbReference type="NCBI Taxonomy" id="651561"/>
    <lineage>
        <taxon>Bacteria</taxon>
        <taxon>Pseudomonadati</taxon>
        <taxon>Bacteroidota</taxon>
        <taxon>Flavobacteriia</taxon>
        <taxon>Flavobacteriales</taxon>
        <taxon>Weeksellaceae</taxon>
        <taxon>Chryseobacterium group</taxon>
        <taxon>Chryseobacterium</taxon>
    </lineage>
</organism>
<dbReference type="SUPFAM" id="SSF53098">
    <property type="entry name" value="Ribonuclease H-like"/>
    <property type="match status" value="1"/>
</dbReference>
<evidence type="ECO:0000313" key="2">
    <source>
        <dbReference type="EMBL" id="OCA71369.1"/>
    </source>
</evidence>
<accession>A0A1B8ZIF3</accession>
<dbReference type="STRING" id="651561.BBI00_16750"/>
<dbReference type="OrthoDB" id="501284at2"/>
<gene>
    <name evidence="2" type="ORF">BBI00_16750</name>
</gene>
<protein>
    <recommendedName>
        <fullName evidence="1">Integrase catalytic domain-containing protein</fullName>
    </recommendedName>
</protein>
<dbReference type="Pfam" id="PF13551">
    <property type="entry name" value="HTH_29"/>
    <property type="match status" value="1"/>
</dbReference>